<evidence type="ECO:0008006" key="5">
    <source>
        <dbReference type="Google" id="ProtNLM"/>
    </source>
</evidence>
<dbReference type="GO" id="GO:0006096">
    <property type="term" value="P:glycolytic process"/>
    <property type="evidence" value="ECO:0007669"/>
    <property type="project" value="UniProtKB-KW"/>
</dbReference>
<dbReference type="PANTHER" id="PTHR11469">
    <property type="entry name" value="GLUCOSE-6-PHOSPHATE ISOMERASE"/>
    <property type="match status" value="1"/>
</dbReference>
<dbReference type="RefSeq" id="WP_406856548.1">
    <property type="nucleotide sequence ID" value="NZ_CP157484.1"/>
</dbReference>
<protein>
    <recommendedName>
        <fullName evidence="5">Glucose-6-phosphate isomerase</fullName>
    </recommendedName>
</protein>
<dbReference type="GO" id="GO:0097367">
    <property type="term" value="F:carbohydrate derivative binding"/>
    <property type="evidence" value="ECO:0007669"/>
    <property type="project" value="InterPro"/>
</dbReference>
<gene>
    <name evidence="4" type="ORF">ABEG18_02645</name>
</gene>
<dbReference type="Gene3D" id="3.40.50.10490">
    <property type="entry name" value="Glucose-6-phosphate isomerase like protein, domain 1"/>
    <property type="match status" value="2"/>
</dbReference>
<dbReference type="SUPFAM" id="SSF53697">
    <property type="entry name" value="SIS domain"/>
    <property type="match status" value="1"/>
</dbReference>
<keyword evidence="2" id="KW-0324">Glycolysis</keyword>
<keyword evidence="1" id="KW-0312">Gluconeogenesis</keyword>
<dbReference type="GO" id="GO:0048029">
    <property type="term" value="F:monosaccharide binding"/>
    <property type="evidence" value="ECO:0007669"/>
    <property type="project" value="TreeGrafter"/>
</dbReference>
<dbReference type="AlphaFoldDB" id="A0AAU7JHF3"/>
<reference evidence="4" key="1">
    <citation type="submission" date="2024-05" db="EMBL/GenBank/DDBJ databases">
        <authorList>
            <person name="Kim S."/>
            <person name="Heo J."/>
            <person name="Choi H."/>
            <person name="Choi Y."/>
            <person name="Kwon S.-W."/>
            <person name="Kim Y."/>
        </authorList>
    </citation>
    <scope>NUCLEOTIDE SEQUENCE</scope>
    <source>
        <strain evidence="4">KACC 23698</strain>
    </source>
</reference>
<accession>A0AAU7JHF3</accession>
<dbReference type="InterPro" id="IPR046348">
    <property type="entry name" value="SIS_dom_sf"/>
</dbReference>
<evidence type="ECO:0000256" key="1">
    <source>
        <dbReference type="ARBA" id="ARBA00022432"/>
    </source>
</evidence>
<dbReference type="PANTHER" id="PTHR11469:SF1">
    <property type="entry name" value="GLUCOSE-6-PHOSPHATE ISOMERASE"/>
    <property type="match status" value="1"/>
</dbReference>
<dbReference type="GO" id="GO:0051156">
    <property type="term" value="P:glucose 6-phosphate metabolic process"/>
    <property type="evidence" value="ECO:0007669"/>
    <property type="project" value="TreeGrafter"/>
</dbReference>
<dbReference type="InterPro" id="IPR001672">
    <property type="entry name" value="G6P_Isomerase"/>
</dbReference>
<dbReference type="EMBL" id="CP157484">
    <property type="protein sequence ID" value="XBO39701.1"/>
    <property type="molecule type" value="Genomic_DNA"/>
</dbReference>
<evidence type="ECO:0000256" key="2">
    <source>
        <dbReference type="ARBA" id="ARBA00023152"/>
    </source>
</evidence>
<proteinExistence type="predicted"/>
<dbReference type="PROSITE" id="PS51463">
    <property type="entry name" value="P_GLUCOSE_ISOMERASE_3"/>
    <property type="match status" value="1"/>
</dbReference>
<sequence length="470" mass="46676">MAFEHATASALRSSIGEGGVADEAYEAALADVGAALGRFREAVSQAARVPAPGQGRAPRPALLRLAADALQAAASRPAAPARSLFAKPAGRAAAPEPTSADLPPGVAEAARRLAEEGVTDVVVLSGGSTLGAQVTAQLKDYGVPALGVLAPPPRAHFLDGLDPRTVGAVLRRLPLTATRFLAVSGEGGEGGAVMQAIAALEALKRAGLGAAIPQTVVAVVEPAGAGGLGGLRSLVQAHGGVVLEHDQDPPEASSPLGAAGFAALSPTGLLPAAALGLDVSALRRGAFEALRSGLDAAASPRDCAPAAGAALNLAAMRTGRSVAVMAPHADRLALFSRWWAQLWTDALGPGGAASLPLAAPGPADARAQLFYAAGPADKLFTVVTVEPGSDDPPLPGGGPGTDPAADLLAALAHAGRPARRIRLPRLDEAALGALMAHMMLETALVADALGLRPFEGPSAPEPAAPEPAAS</sequence>
<evidence type="ECO:0000256" key="3">
    <source>
        <dbReference type="ARBA" id="ARBA00023235"/>
    </source>
</evidence>
<evidence type="ECO:0000313" key="4">
    <source>
        <dbReference type="EMBL" id="XBO39701.1"/>
    </source>
</evidence>
<dbReference type="GO" id="GO:0006094">
    <property type="term" value="P:gluconeogenesis"/>
    <property type="evidence" value="ECO:0007669"/>
    <property type="project" value="UniProtKB-KW"/>
</dbReference>
<name>A0AAU7JHF3_9HYPH</name>
<dbReference type="GO" id="GO:0004347">
    <property type="term" value="F:glucose-6-phosphate isomerase activity"/>
    <property type="evidence" value="ECO:0007669"/>
    <property type="project" value="InterPro"/>
</dbReference>
<organism evidence="4">
    <name type="scientific">Alsobacter sp. KACC 23698</name>
    <dbReference type="NCBI Taxonomy" id="3149229"/>
    <lineage>
        <taxon>Bacteria</taxon>
        <taxon>Pseudomonadati</taxon>
        <taxon>Pseudomonadota</taxon>
        <taxon>Alphaproteobacteria</taxon>
        <taxon>Hyphomicrobiales</taxon>
        <taxon>Alsobacteraceae</taxon>
        <taxon>Alsobacter</taxon>
    </lineage>
</organism>
<dbReference type="GO" id="GO:0005829">
    <property type="term" value="C:cytosol"/>
    <property type="evidence" value="ECO:0007669"/>
    <property type="project" value="TreeGrafter"/>
</dbReference>
<keyword evidence="3" id="KW-0413">Isomerase</keyword>